<evidence type="ECO:0000256" key="2">
    <source>
        <dbReference type="SAM" id="Phobius"/>
    </source>
</evidence>
<feature type="transmembrane region" description="Helical" evidence="2">
    <location>
        <begin position="445"/>
        <end position="461"/>
    </location>
</feature>
<evidence type="ECO:0000313" key="4">
    <source>
        <dbReference type="Proteomes" id="UP000054908"/>
    </source>
</evidence>
<name>A0A0W0VVL2_9GAMM</name>
<dbReference type="AlphaFoldDB" id="A0A0W0VVL2"/>
<dbReference type="PATRIC" id="fig|466.6.peg.3169"/>
<dbReference type="OrthoDB" id="5653329at2"/>
<dbReference type="Proteomes" id="UP000054908">
    <property type="component" value="Unassembled WGS sequence"/>
</dbReference>
<evidence type="ECO:0000256" key="1">
    <source>
        <dbReference type="SAM" id="MobiDB-lite"/>
    </source>
</evidence>
<keyword evidence="2" id="KW-1133">Transmembrane helix</keyword>
<feature type="compositionally biased region" description="Acidic residues" evidence="1">
    <location>
        <begin position="540"/>
        <end position="553"/>
    </location>
</feature>
<evidence type="ECO:0000313" key="3">
    <source>
        <dbReference type="EMBL" id="KTD24083.1"/>
    </source>
</evidence>
<reference evidence="3 4" key="1">
    <citation type="submission" date="2015-11" db="EMBL/GenBank/DDBJ databases">
        <title>Genomic analysis of 38 Legionella species identifies large and diverse effector repertoires.</title>
        <authorList>
            <person name="Burstein D."/>
            <person name="Amaro F."/>
            <person name="Zusman T."/>
            <person name="Lifshitz Z."/>
            <person name="Cohen O."/>
            <person name="Gilbert J.A."/>
            <person name="Pupko T."/>
            <person name="Shuman H.A."/>
            <person name="Segal G."/>
        </authorList>
    </citation>
    <scope>NUCLEOTIDE SEQUENCE [LARGE SCALE GENOMIC DNA]</scope>
    <source>
        <strain evidence="3 4">PX-1-G2-E2</strain>
    </source>
</reference>
<dbReference type="RefSeq" id="WP_058453632.1">
    <property type="nucleotide sequence ID" value="NZ_CAAAIB010000001.1"/>
</dbReference>
<keyword evidence="4" id="KW-1185">Reference proteome</keyword>
<sequence>MPGYHTLSSSDSERLLRNSLVQTVDHDEFNQIVTASKTAILGTIDNSIETLSYYHVPNSNLTVITTPLRAFEYGEMLTHLNTFFKQKEGIAVPRQFLVSLIGHGATEGHIVTAYSSADRQTVKIFDPKVSDAVKFFAKDRDNSLWTLLRSLWRALKPAPDQEIIIPDKTNGSSFRADYISLGTQSFFDPFSCGYHSAATLKIYESELQRGEITTRESILAQIGNPVSQYYDVINNSPSAYKVQVGYVDFFKKALYDTFMPLLNEQQRQQAHFGHYFMGWPQEGGVGKKILYFVALGFIVHPLANIIRRPLEFLPNLISETANYLKHRLIDWAPTSPFAQYFRSGLLLCTYALQGFFKGIYIALRTITSPVTSFQAAQQIKNPILRTVLSGLSILTSIAAYISLAIFAFPALAPLAGPAIEPIINILAIPFLNLLAWMGFTAPPAAAAFLTVATGSTLLALTEKVGNKLLSQEKTQTEADQMVVVLSSEGSNVASSLAKHAKELRADDSLGHDSLHMPSLFQKQQTKSSLDSGFVIVEGEEEVDDEVSGDDVGDEPVITTKLGTKAN</sequence>
<proteinExistence type="predicted"/>
<organism evidence="3 4">
    <name type="scientific">Legionella maceachernii</name>
    <dbReference type="NCBI Taxonomy" id="466"/>
    <lineage>
        <taxon>Bacteria</taxon>
        <taxon>Pseudomonadati</taxon>
        <taxon>Pseudomonadota</taxon>
        <taxon>Gammaproteobacteria</taxon>
        <taxon>Legionellales</taxon>
        <taxon>Legionellaceae</taxon>
        <taxon>Legionella</taxon>
    </lineage>
</organism>
<accession>A0A0W0VVL2</accession>
<feature type="transmembrane region" description="Helical" evidence="2">
    <location>
        <begin position="383"/>
        <end position="410"/>
    </location>
</feature>
<keyword evidence="2" id="KW-0472">Membrane</keyword>
<dbReference type="EMBL" id="LNYL01000051">
    <property type="protein sequence ID" value="KTD24083.1"/>
    <property type="molecule type" value="Genomic_DNA"/>
</dbReference>
<feature type="region of interest" description="Disordered" evidence="1">
    <location>
        <begin position="540"/>
        <end position="566"/>
    </location>
</feature>
<protein>
    <submittedName>
        <fullName evidence="3">Uncharacterized protein</fullName>
    </submittedName>
</protein>
<gene>
    <name evidence="3" type="ORF">Lmac_2956</name>
</gene>
<comment type="caution">
    <text evidence="3">The sequence shown here is derived from an EMBL/GenBank/DDBJ whole genome shotgun (WGS) entry which is preliminary data.</text>
</comment>
<keyword evidence="2" id="KW-0812">Transmembrane</keyword>
<feature type="transmembrane region" description="Helical" evidence="2">
    <location>
        <begin position="344"/>
        <end position="363"/>
    </location>
</feature>